<sequence>MATAGTAIERPKPLRDQVYDRIIGLILDMSVKPGDSLTEPMLIKRLGVSRTPIREALLRLEAEGVLTSQLARGFRLKPLDRTEVEEIFPILASLEMLAIREMPDEIRPSTLKRLRTTAARLGSTEDPIQRWRLADEFHRLLAAEAGNHRLDEMTRQIRVMIGRYELAFMLEVSPRHRDADKRHDRIVDALERNERLQAARLDREHWDEESQQITHWLR</sequence>
<keyword evidence="2" id="KW-0238">DNA-binding</keyword>
<comment type="caution">
    <text evidence="5">The sequence shown here is derived from an EMBL/GenBank/DDBJ whole genome shotgun (WGS) entry which is preliminary data.</text>
</comment>
<reference evidence="5 6" key="1">
    <citation type="submission" date="2017-07" db="EMBL/GenBank/DDBJ databases">
        <title>Bifidobacterium novel species.</title>
        <authorList>
            <person name="Lugli G.A."/>
            <person name="Milani C."/>
            <person name="Duranti S."/>
            <person name="Mangifesta M."/>
        </authorList>
    </citation>
    <scope>NUCLEOTIDE SEQUENCE [LARGE SCALE GENOMIC DNA]</scope>
    <source>
        <strain evidence="6">Uis1B</strain>
    </source>
</reference>
<dbReference type="GO" id="GO:0003677">
    <property type="term" value="F:DNA binding"/>
    <property type="evidence" value="ECO:0007669"/>
    <property type="project" value="UniProtKB-KW"/>
</dbReference>
<keyword evidence="3" id="KW-0804">Transcription</keyword>
<dbReference type="InterPro" id="IPR008920">
    <property type="entry name" value="TF_FadR/GntR_C"/>
</dbReference>
<dbReference type="SMART" id="SM00895">
    <property type="entry name" value="FCD"/>
    <property type="match status" value="1"/>
</dbReference>
<evidence type="ECO:0000256" key="1">
    <source>
        <dbReference type="ARBA" id="ARBA00023015"/>
    </source>
</evidence>
<feature type="domain" description="HTH gntR-type" evidence="4">
    <location>
        <begin position="12"/>
        <end position="79"/>
    </location>
</feature>
<dbReference type="Gene3D" id="1.10.10.10">
    <property type="entry name" value="Winged helix-like DNA-binding domain superfamily/Winged helix DNA-binding domain"/>
    <property type="match status" value="1"/>
</dbReference>
<proteinExistence type="predicted"/>
<protein>
    <submittedName>
        <fullName evidence="5">Bacterial regulatory protein, gntR family</fullName>
    </submittedName>
</protein>
<dbReference type="SMART" id="SM00345">
    <property type="entry name" value="HTH_GNTR"/>
    <property type="match status" value="1"/>
</dbReference>
<dbReference type="PANTHER" id="PTHR43537:SF5">
    <property type="entry name" value="UXU OPERON TRANSCRIPTIONAL REGULATOR"/>
    <property type="match status" value="1"/>
</dbReference>
<dbReference type="Pfam" id="PF07729">
    <property type="entry name" value="FCD"/>
    <property type="match status" value="1"/>
</dbReference>
<dbReference type="GO" id="GO:0003700">
    <property type="term" value="F:DNA-binding transcription factor activity"/>
    <property type="evidence" value="ECO:0007669"/>
    <property type="project" value="InterPro"/>
</dbReference>
<evidence type="ECO:0000256" key="3">
    <source>
        <dbReference type="ARBA" id="ARBA00023163"/>
    </source>
</evidence>
<dbReference type="PROSITE" id="PS50949">
    <property type="entry name" value="HTH_GNTR"/>
    <property type="match status" value="1"/>
</dbReference>
<dbReference type="Gene3D" id="1.20.120.530">
    <property type="entry name" value="GntR ligand-binding domain-like"/>
    <property type="match status" value="1"/>
</dbReference>
<dbReference type="CDD" id="cd07377">
    <property type="entry name" value="WHTH_GntR"/>
    <property type="match status" value="1"/>
</dbReference>
<evidence type="ECO:0000313" key="5">
    <source>
        <dbReference type="EMBL" id="PLS30004.1"/>
    </source>
</evidence>
<name>A0A2N5J725_9BIFI</name>
<dbReference type="AlphaFoldDB" id="A0A2N5J725"/>
<dbReference type="InterPro" id="IPR011711">
    <property type="entry name" value="GntR_C"/>
</dbReference>
<dbReference type="InterPro" id="IPR000524">
    <property type="entry name" value="Tscrpt_reg_HTH_GntR"/>
</dbReference>
<keyword evidence="6" id="KW-1185">Reference proteome</keyword>
<dbReference type="EMBL" id="NMWU01000050">
    <property type="protein sequence ID" value="PLS30004.1"/>
    <property type="molecule type" value="Genomic_DNA"/>
</dbReference>
<dbReference type="PRINTS" id="PR00035">
    <property type="entry name" value="HTHGNTR"/>
</dbReference>
<dbReference type="SUPFAM" id="SSF46785">
    <property type="entry name" value="Winged helix' DNA-binding domain"/>
    <property type="match status" value="1"/>
</dbReference>
<organism evidence="5 6">
    <name type="scientific">Bifidobacterium margollesii</name>
    <dbReference type="NCBI Taxonomy" id="2020964"/>
    <lineage>
        <taxon>Bacteria</taxon>
        <taxon>Bacillati</taxon>
        <taxon>Actinomycetota</taxon>
        <taxon>Actinomycetes</taxon>
        <taxon>Bifidobacteriales</taxon>
        <taxon>Bifidobacteriaceae</taxon>
        <taxon>Bifidobacterium</taxon>
    </lineage>
</organism>
<keyword evidence="1" id="KW-0805">Transcription regulation</keyword>
<accession>A0A2N5J725</accession>
<dbReference type="RefSeq" id="WP_165782869.1">
    <property type="nucleotide sequence ID" value="NZ_NMWU01000050.1"/>
</dbReference>
<gene>
    <name evidence="5" type="ORF">Uis1B_2130</name>
</gene>
<dbReference type="InterPro" id="IPR036390">
    <property type="entry name" value="WH_DNA-bd_sf"/>
</dbReference>
<dbReference type="SUPFAM" id="SSF48008">
    <property type="entry name" value="GntR ligand-binding domain-like"/>
    <property type="match status" value="1"/>
</dbReference>
<dbReference type="PANTHER" id="PTHR43537">
    <property type="entry name" value="TRANSCRIPTIONAL REGULATOR, GNTR FAMILY"/>
    <property type="match status" value="1"/>
</dbReference>
<evidence type="ECO:0000259" key="4">
    <source>
        <dbReference type="PROSITE" id="PS50949"/>
    </source>
</evidence>
<dbReference type="InterPro" id="IPR036388">
    <property type="entry name" value="WH-like_DNA-bd_sf"/>
</dbReference>
<evidence type="ECO:0000256" key="2">
    <source>
        <dbReference type="ARBA" id="ARBA00023125"/>
    </source>
</evidence>
<dbReference type="Pfam" id="PF00392">
    <property type="entry name" value="GntR"/>
    <property type="match status" value="1"/>
</dbReference>
<dbReference type="Proteomes" id="UP000235050">
    <property type="component" value="Unassembled WGS sequence"/>
</dbReference>
<evidence type="ECO:0000313" key="6">
    <source>
        <dbReference type="Proteomes" id="UP000235050"/>
    </source>
</evidence>